<reference evidence="1" key="2">
    <citation type="journal article" date="2021" name="PeerJ">
        <title>Extensive microbial diversity within the chicken gut microbiome revealed by metagenomics and culture.</title>
        <authorList>
            <person name="Gilroy R."/>
            <person name="Ravi A."/>
            <person name="Getino M."/>
            <person name="Pursley I."/>
            <person name="Horton D.L."/>
            <person name="Alikhan N.F."/>
            <person name="Baker D."/>
            <person name="Gharbi K."/>
            <person name="Hall N."/>
            <person name="Watson M."/>
            <person name="Adriaenssens E.M."/>
            <person name="Foster-Nyarko E."/>
            <person name="Jarju S."/>
            <person name="Secka A."/>
            <person name="Antonio M."/>
            <person name="Oren A."/>
            <person name="Chaudhuri R.R."/>
            <person name="La Ragione R."/>
            <person name="Hildebrand F."/>
            <person name="Pallen M.J."/>
        </authorList>
    </citation>
    <scope>NUCLEOTIDE SEQUENCE</scope>
    <source>
        <strain evidence="1">ChiW13-3771</strain>
    </source>
</reference>
<evidence type="ECO:0000313" key="2">
    <source>
        <dbReference type="Proteomes" id="UP000824201"/>
    </source>
</evidence>
<dbReference type="Proteomes" id="UP000824201">
    <property type="component" value="Unassembled WGS sequence"/>
</dbReference>
<dbReference type="Pfam" id="PF18937">
    <property type="entry name" value="DUF5685"/>
    <property type="match status" value="1"/>
</dbReference>
<organism evidence="1 2">
    <name type="scientific">Candidatus Fimimorpha faecalis</name>
    <dbReference type="NCBI Taxonomy" id="2840824"/>
    <lineage>
        <taxon>Bacteria</taxon>
        <taxon>Bacillati</taxon>
        <taxon>Bacillota</taxon>
        <taxon>Clostridia</taxon>
        <taxon>Eubacteriales</taxon>
        <taxon>Candidatus Fimimorpha</taxon>
    </lineage>
</organism>
<accession>A0A9D1EEW1</accession>
<dbReference type="EMBL" id="DVHN01000111">
    <property type="protein sequence ID" value="HIR89014.1"/>
    <property type="molecule type" value="Genomic_DNA"/>
</dbReference>
<proteinExistence type="predicted"/>
<sequence length="283" mass="33987">MFGYVMVNKLELKVKDFETYQAFYCGLCERLKKRHGLSSGFLLTYDMTFLAILLSSLYEEEEKKEEWHRCIMHPTEKKRVIYTEFIDYASDMDLLLCYHNLMDDWIDEHDYKKLLLARSFEKRYHEVASMYPRQRKAIKKYINHLHRCEEENNQNLDCASGLTGKLLAEIFVYRNDIWEQNLRQMGFFLGKFIYLMDAYEDVFEDKKKNNYNPFLSMAEEADFDERCLSILNLMMADCCQAFERLPIVEYSDILRNILYSGVWMKFAQIRKTRKEGTGERKDV</sequence>
<protein>
    <submittedName>
        <fullName evidence="1">Uncharacterized protein</fullName>
    </submittedName>
</protein>
<dbReference type="AlphaFoldDB" id="A0A9D1EEW1"/>
<comment type="caution">
    <text evidence="1">The sequence shown here is derived from an EMBL/GenBank/DDBJ whole genome shotgun (WGS) entry which is preliminary data.</text>
</comment>
<gene>
    <name evidence="1" type="ORF">IAC96_08705</name>
</gene>
<dbReference type="InterPro" id="IPR043740">
    <property type="entry name" value="DUF5685"/>
</dbReference>
<reference evidence="1" key="1">
    <citation type="submission" date="2020-10" db="EMBL/GenBank/DDBJ databases">
        <authorList>
            <person name="Gilroy R."/>
        </authorList>
    </citation>
    <scope>NUCLEOTIDE SEQUENCE</scope>
    <source>
        <strain evidence="1">ChiW13-3771</strain>
    </source>
</reference>
<name>A0A9D1EEW1_9FIRM</name>
<evidence type="ECO:0000313" key="1">
    <source>
        <dbReference type="EMBL" id="HIR89014.1"/>
    </source>
</evidence>